<dbReference type="CDD" id="cd05233">
    <property type="entry name" value="SDR_c"/>
    <property type="match status" value="1"/>
</dbReference>
<accession>A0ABQ2K982</accession>
<dbReference type="Proteomes" id="UP000626982">
    <property type="component" value="Unassembled WGS sequence"/>
</dbReference>
<reference evidence="2" key="1">
    <citation type="journal article" date="2019" name="Int. J. Syst. Evol. Microbiol.">
        <title>The Global Catalogue of Microorganisms (GCM) 10K type strain sequencing project: providing services to taxonomists for standard genome sequencing and annotation.</title>
        <authorList>
            <consortium name="The Broad Institute Genomics Platform"/>
            <consortium name="The Broad Institute Genome Sequencing Center for Infectious Disease"/>
            <person name="Wu L."/>
            <person name="Ma J."/>
        </authorList>
    </citation>
    <scope>NUCLEOTIDE SEQUENCE [LARGE SCALE GENOMIC DNA]</scope>
    <source>
        <strain evidence="2">CGMCC 1.6960</strain>
    </source>
</reference>
<dbReference type="InterPro" id="IPR036291">
    <property type="entry name" value="NAD(P)-bd_dom_sf"/>
</dbReference>
<dbReference type="PANTHER" id="PTHR42820:SF1">
    <property type="entry name" value="SHORT-CHAIN DEHYDROGENASE_REDUCTASE FAMILY PROTEIN"/>
    <property type="match status" value="1"/>
</dbReference>
<organism evidence="1 2">
    <name type="scientific">Agrococcus terreus</name>
    <dbReference type="NCBI Taxonomy" id="574649"/>
    <lineage>
        <taxon>Bacteria</taxon>
        <taxon>Bacillati</taxon>
        <taxon>Actinomycetota</taxon>
        <taxon>Actinomycetes</taxon>
        <taxon>Micrococcales</taxon>
        <taxon>Microbacteriaceae</taxon>
        <taxon>Agrococcus</taxon>
    </lineage>
</organism>
<evidence type="ECO:0000313" key="1">
    <source>
        <dbReference type="EMBL" id="GGN76668.1"/>
    </source>
</evidence>
<dbReference type="PRINTS" id="PR00080">
    <property type="entry name" value="SDRFAMILY"/>
</dbReference>
<dbReference type="InterPro" id="IPR002347">
    <property type="entry name" value="SDR_fam"/>
</dbReference>
<protein>
    <submittedName>
        <fullName evidence="1">Short chain dehydrogenase</fullName>
    </submittedName>
</protein>
<dbReference type="EMBL" id="BMLM01000001">
    <property type="protein sequence ID" value="GGN76668.1"/>
    <property type="molecule type" value="Genomic_DNA"/>
</dbReference>
<proteinExistence type="predicted"/>
<name>A0ABQ2K982_9MICO</name>
<keyword evidence="2" id="KW-1185">Reference proteome</keyword>
<dbReference type="Gene3D" id="3.40.50.720">
    <property type="entry name" value="NAD(P)-binding Rossmann-like Domain"/>
    <property type="match status" value="1"/>
</dbReference>
<evidence type="ECO:0000313" key="2">
    <source>
        <dbReference type="Proteomes" id="UP000626982"/>
    </source>
</evidence>
<sequence>MTDHRGRGVLITGGAGGIGAETAKAFLEQGAKVAIVDISSEALERTKAELDGLGEVLTITANVTDEADVQRYVQETLDAFGRIDVFFNNAGIEGRMGPFTDLSVDDFDRTFAINAKGVFLGLKHVAPVMAAAGGGAIINTSSEAGLDGSPNVLAYIGSKHAVTGITKAAALEMAGTGVRINSVHPSGVSTEMVKRIAAGFAGPDGDPDAIDFSAAIPAGRLATPRDIANVVVFLGSDEAEFVTGAQWRVDGGVGAR</sequence>
<dbReference type="PRINTS" id="PR00081">
    <property type="entry name" value="GDHRDH"/>
</dbReference>
<dbReference type="SUPFAM" id="SSF51735">
    <property type="entry name" value="NAD(P)-binding Rossmann-fold domains"/>
    <property type="match status" value="1"/>
</dbReference>
<gene>
    <name evidence="1" type="ORF">GCM10010968_00280</name>
</gene>
<dbReference type="RefSeq" id="WP_188714761.1">
    <property type="nucleotide sequence ID" value="NZ_BAABBD010000001.1"/>
</dbReference>
<dbReference type="NCBIfam" id="NF005559">
    <property type="entry name" value="PRK07231.1"/>
    <property type="match status" value="1"/>
</dbReference>
<dbReference type="Pfam" id="PF13561">
    <property type="entry name" value="adh_short_C2"/>
    <property type="match status" value="1"/>
</dbReference>
<comment type="caution">
    <text evidence="1">The sequence shown here is derived from an EMBL/GenBank/DDBJ whole genome shotgun (WGS) entry which is preliminary data.</text>
</comment>
<dbReference type="PANTHER" id="PTHR42820">
    <property type="entry name" value="SHORT-CHAIN DEHYDROGENASE REDUCTASE"/>
    <property type="match status" value="1"/>
</dbReference>